<proteinExistence type="predicted"/>
<dbReference type="Proteomes" id="UP000663836">
    <property type="component" value="Unassembled WGS sequence"/>
</dbReference>
<evidence type="ECO:0000313" key="2">
    <source>
        <dbReference type="EMBL" id="CAF1314755.1"/>
    </source>
</evidence>
<dbReference type="EMBL" id="CAJOBD010001833">
    <property type="protein sequence ID" value="CAF3835074.1"/>
    <property type="molecule type" value="Genomic_DNA"/>
</dbReference>
<dbReference type="EMBL" id="CAJOBE010002965">
    <property type="protein sequence ID" value="CAF3853589.1"/>
    <property type="molecule type" value="Genomic_DNA"/>
</dbReference>
<gene>
    <name evidence="5" type="ORF">FNK824_LOCUS18067</name>
    <name evidence="4" type="ORF">JBS370_LOCUS17299</name>
    <name evidence="6" type="ORF">OTI717_LOCUS29947</name>
    <name evidence="2" type="ORF">RFH988_LOCUS30445</name>
    <name evidence="3" type="ORF">SEV965_LOCUS28534</name>
    <name evidence="1" type="ORF">ZHD862_LOCUS28322</name>
</gene>
<dbReference type="Proteomes" id="UP000663823">
    <property type="component" value="Unassembled WGS sequence"/>
</dbReference>
<dbReference type="Proteomes" id="UP000663874">
    <property type="component" value="Unassembled WGS sequence"/>
</dbReference>
<dbReference type="EMBL" id="CAJOAX010007787">
    <property type="protein sequence ID" value="CAF4018262.1"/>
    <property type="molecule type" value="Genomic_DNA"/>
</dbReference>
<dbReference type="EMBL" id="CAJNOT010002344">
    <property type="protein sequence ID" value="CAF1307846.1"/>
    <property type="molecule type" value="Genomic_DNA"/>
</dbReference>
<comment type="caution">
    <text evidence="4">The sequence shown here is derived from an EMBL/GenBank/DDBJ whole genome shotgun (WGS) entry which is preliminary data.</text>
</comment>
<dbReference type="OrthoDB" id="10046976at2759"/>
<dbReference type="EMBL" id="CAJNOU010002728">
    <property type="protein sequence ID" value="CAF1344728.1"/>
    <property type="molecule type" value="Genomic_DNA"/>
</dbReference>
<dbReference type="Proteomes" id="UP000663882">
    <property type="component" value="Unassembled WGS sequence"/>
</dbReference>
<dbReference type="Proteomes" id="UP000663889">
    <property type="component" value="Unassembled WGS sequence"/>
</dbReference>
<dbReference type="EMBL" id="CAJNOO010003049">
    <property type="protein sequence ID" value="CAF1314755.1"/>
    <property type="molecule type" value="Genomic_DNA"/>
</dbReference>
<evidence type="ECO:0000313" key="6">
    <source>
        <dbReference type="EMBL" id="CAF4018262.1"/>
    </source>
</evidence>
<reference evidence="4" key="1">
    <citation type="submission" date="2021-02" db="EMBL/GenBank/DDBJ databases">
        <authorList>
            <person name="Nowell W R."/>
        </authorList>
    </citation>
    <scope>NUCLEOTIDE SEQUENCE</scope>
</reference>
<evidence type="ECO:0000313" key="1">
    <source>
        <dbReference type="EMBL" id="CAF1307846.1"/>
    </source>
</evidence>
<dbReference type="Proteomes" id="UP000663864">
    <property type="component" value="Unassembled WGS sequence"/>
</dbReference>
<dbReference type="AlphaFoldDB" id="A0A819DJT8"/>
<accession>A0A819DJT8</accession>
<protein>
    <submittedName>
        <fullName evidence="4">Uncharacterized protein</fullName>
    </submittedName>
</protein>
<organism evidence="4 7">
    <name type="scientific">Rotaria sordida</name>
    <dbReference type="NCBI Taxonomy" id="392033"/>
    <lineage>
        <taxon>Eukaryota</taxon>
        <taxon>Metazoa</taxon>
        <taxon>Spiralia</taxon>
        <taxon>Gnathifera</taxon>
        <taxon>Rotifera</taxon>
        <taxon>Eurotatoria</taxon>
        <taxon>Bdelloidea</taxon>
        <taxon>Philodinida</taxon>
        <taxon>Philodinidae</taxon>
        <taxon>Rotaria</taxon>
    </lineage>
</organism>
<sequence length="115" mass="13364">MDVLYSLLGVDNQRVDTILQENIFTTTLNFVLTTLTDDIFLIAVPILYRFCINILPRIHYNVKSLILDSISMEKILLAGNYPNLTQLKFFNFNGKIVSCYFTGQSPFRRFFNNKL</sequence>
<evidence type="ECO:0000313" key="7">
    <source>
        <dbReference type="Proteomes" id="UP000663836"/>
    </source>
</evidence>
<evidence type="ECO:0000313" key="3">
    <source>
        <dbReference type="EMBL" id="CAF1344728.1"/>
    </source>
</evidence>
<name>A0A819DJT8_9BILA</name>
<evidence type="ECO:0000313" key="4">
    <source>
        <dbReference type="EMBL" id="CAF3835074.1"/>
    </source>
</evidence>
<evidence type="ECO:0000313" key="5">
    <source>
        <dbReference type="EMBL" id="CAF3853589.1"/>
    </source>
</evidence>